<accession>A0A1K1PZX6</accession>
<dbReference type="RefSeq" id="WP_072360221.1">
    <property type="nucleotide sequence ID" value="NZ_CP139972.1"/>
</dbReference>
<feature type="transmembrane region" description="Helical" evidence="1">
    <location>
        <begin position="75"/>
        <end position="94"/>
    </location>
</feature>
<dbReference type="OrthoDB" id="666913at2"/>
<dbReference type="EMBL" id="CP140154">
    <property type="protein sequence ID" value="WQG92977.1"/>
    <property type="molecule type" value="Genomic_DNA"/>
</dbReference>
<dbReference type="Proteomes" id="UP001326715">
    <property type="component" value="Chromosome"/>
</dbReference>
<reference evidence="3 5" key="2">
    <citation type="submission" date="2023-11" db="EMBL/GenBank/DDBJ databases">
        <title>MicrobeMod: A computational toolkit for identifying prokaryotic methylation and restriction-modification with nanopore sequencing.</title>
        <authorList>
            <person name="Crits-Christoph A."/>
            <person name="Kang S.C."/>
            <person name="Lee H."/>
            <person name="Ostrov N."/>
        </authorList>
    </citation>
    <scope>NUCLEOTIDE SEQUENCE [LARGE SCALE GENOMIC DNA]</scope>
    <source>
        <strain evidence="3 5">ATCC 23090</strain>
    </source>
</reference>
<evidence type="ECO:0000313" key="3">
    <source>
        <dbReference type="EMBL" id="WQG92977.1"/>
    </source>
</evidence>
<dbReference type="AlphaFoldDB" id="A0A1K1PZX6"/>
<feature type="transmembrane region" description="Helical" evidence="1">
    <location>
        <begin position="106"/>
        <end position="124"/>
    </location>
</feature>
<evidence type="ECO:0000313" key="2">
    <source>
        <dbReference type="EMBL" id="SFW53041.1"/>
    </source>
</evidence>
<dbReference type="Proteomes" id="UP000183788">
    <property type="component" value="Unassembled WGS sequence"/>
</dbReference>
<keyword evidence="1" id="KW-0472">Membrane</keyword>
<protein>
    <submittedName>
        <fullName evidence="2">Uncharacterized protein</fullName>
    </submittedName>
</protein>
<organism evidence="2 4">
    <name type="scientific">Chitinophaga sancti</name>
    <dbReference type="NCBI Taxonomy" id="1004"/>
    <lineage>
        <taxon>Bacteria</taxon>
        <taxon>Pseudomonadati</taxon>
        <taxon>Bacteroidota</taxon>
        <taxon>Chitinophagia</taxon>
        <taxon>Chitinophagales</taxon>
        <taxon>Chitinophagaceae</taxon>
        <taxon>Chitinophaga</taxon>
    </lineage>
</organism>
<dbReference type="EMBL" id="FPIZ01000006">
    <property type="protein sequence ID" value="SFW53041.1"/>
    <property type="molecule type" value="Genomic_DNA"/>
</dbReference>
<keyword evidence="5" id="KW-1185">Reference proteome</keyword>
<evidence type="ECO:0000313" key="5">
    <source>
        <dbReference type="Proteomes" id="UP001326715"/>
    </source>
</evidence>
<gene>
    <name evidence="2" type="ORF">SAMN05661012_02404</name>
    <name evidence="3" type="ORF">SR876_15760</name>
</gene>
<reference evidence="2 4" key="1">
    <citation type="submission" date="2016-11" db="EMBL/GenBank/DDBJ databases">
        <authorList>
            <person name="Jaros S."/>
            <person name="Januszkiewicz K."/>
            <person name="Wedrychowicz H."/>
        </authorList>
    </citation>
    <scope>NUCLEOTIDE SEQUENCE [LARGE SCALE GENOMIC DNA]</scope>
    <source>
        <strain evidence="2 4">DSM 784</strain>
    </source>
</reference>
<evidence type="ECO:0000313" key="4">
    <source>
        <dbReference type="Proteomes" id="UP000183788"/>
    </source>
</evidence>
<feature type="transmembrane region" description="Helical" evidence="1">
    <location>
        <begin position="46"/>
        <end position="63"/>
    </location>
</feature>
<dbReference type="STRING" id="1004.SAMN05661012_02404"/>
<evidence type="ECO:0000256" key="1">
    <source>
        <dbReference type="SAM" id="Phobius"/>
    </source>
</evidence>
<feature type="transmembrane region" description="Helical" evidence="1">
    <location>
        <begin position="12"/>
        <end position="34"/>
    </location>
</feature>
<sequence>MSASSDQRTALYSRIFIAIYTILMFPIGGAILFCVNLRNTGRLKSIPFVMLGAMVFEYFHFQMILHNHTGRTDVIFVPSLIFAFLLSFPAWRLLLRGIPPYRLLPAWVPLIIMAIVWLAVIGYFNF</sequence>
<proteinExistence type="predicted"/>
<keyword evidence="1" id="KW-1133">Transmembrane helix</keyword>
<keyword evidence="1" id="KW-0812">Transmembrane</keyword>
<name>A0A1K1PZX6_9BACT</name>